<proteinExistence type="predicted"/>
<evidence type="ECO:0000313" key="1">
    <source>
        <dbReference type="EMBL" id="GHI40171.1"/>
    </source>
</evidence>
<dbReference type="EMBL" id="BNDY01000017">
    <property type="protein sequence ID" value="GHI40171.1"/>
    <property type="molecule type" value="Genomic_DNA"/>
</dbReference>
<reference evidence="1" key="1">
    <citation type="submission" date="2024-05" db="EMBL/GenBank/DDBJ databases">
        <title>Whole genome shotgun sequence of Streptomyces violascens NBRC 12920.</title>
        <authorList>
            <person name="Komaki H."/>
            <person name="Tamura T."/>
        </authorList>
    </citation>
    <scope>NUCLEOTIDE SEQUENCE</scope>
    <source>
        <strain evidence="1">NBRC 12920</strain>
    </source>
</reference>
<evidence type="ECO:0000313" key="2">
    <source>
        <dbReference type="Proteomes" id="UP001050808"/>
    </source>
</evidence>
<protein>
    <submittedName>
        <fullName evidence="1">Uncharacterized protein</fullName>
    </submittedName>
</protein>
<gene>
    <name evidence="1" type="ORF">Sviol_45790</name>
</gene>
<name>A0ABQ3QSB3_9ACTN</name>
<dbReference type="RefSeq" id="WP_264198497.1">
    <property type="nucleotide sequence ID" value="NZ_BMUA01000051.1"/>
</dbReference>
<organism evidence="1 2">
    <name type="scientific">Streptomyces violascens</name>
    <dbReference type="NCBI Taxonomy" id="67381"/>
    <lineage>
        <taxon>Bacteria</taxon>
        <taxon>Bacillati</taxon>
        <taxon>Actinomycetota</taxon>
        <taxon>Actinomycetes</taxon>
        <taxon>Kitasatosporales</taxon>
        <taxon>Streptomycetaceae</taxon>
        <taxon>Streptomyces</taxon>
    </lineage>
</organism>
<dbReference type="Proteomes" id="UP001050808">
    <property type="component" value="Unassembled WGS sequence"/>
</dbReference>
<sequence length="44" mass="4664">MRYAARLLAQEVPTGSAFDRLRPGQQAKFVAPFAAAGWSGADIA</sequence>
<comment type="caution">
    <text evidence="1">The sequence shown here is derived from an EMBL/GenBank/DDBJ whole genome shotgun (WGS) entry which is preliminary data.</text>
</comment>
<accession>A0ABQ3QSB3</accession>
<keyword evidence="2" id="KW-1185">Reference proteome</keyword>